<reference evidence="3 4" key="1">
    <citation type="submission" date="2012-03" db="EMBL/GenBank/DDBJ databases">
        <title>The Genome Sequence of Bartonella birtlesii LL-WM9.</title>
        <authorList>
            <consortium name="The Broad Institute Genome Sequencing Platform"/>
            <consortium name="The Broad Institute Genome Sequencing Center for Infectious Disease"/>
            <person name="Feldgarden M."/>
            <person name="Kirby J."/>
            <person name="Kosoy M."/>
            <person name="Birtles R."/>
            <person name="Probert W.S."/>
            <person name="Chiaraviglio L."/>
            <person name="Young S.K."/>
            <person name="Zeng Q."/>
            <person name="Gargeya S."/>
            <person name="Fitzgerald M."/>
            <person name="Haas B."/>
            <person name="Abouelleil A."/>
            <person name="Alvarado L."/>
            <person name="Arachchi H.M."/>
            <person name="Berlin A."/>
            <person name="Chapman S.B."/>
            <person name="Gearin G."/>
            <person name="Goldberg J."/>
            <person name="Griggs A."/>
            <person name="Gujja S."/>
            <person name="Hansen M."/>
            <person name="Heiman D."/>
            <person name="Howarth C."/>
            <person name="Larimer J."/>
            <person name="Lui A."/>
            <person name="MacDonald P.J.P."/>
            <person name="McCowen C."/>
            <person name="Montmayeur A."/>
            <person name="Murphy C."/>
            <person name="Neiman D."/>
            <person name="Pearson M."/>
            <person name="Priest M."/>
            <person name="Roberts A."/>
            <person name="Saif S."/>
            <person name="Shea T."/>
            <person name="Sisk P."/>
            <person name="Stolte C."/>
            <person name="Sykes S."/>
            <person name="Wortman J."/>
            <person name="Nusbaum C."/>
            <person name="Birren B."/>
        </authorList>
    </citation>
    <scope>NUCLEOTIDE SEQUENCE [LARGE SCALE GENOMIC DNA]</scope>
    <source>
        <strain evidence="3 4">LL-WM9</strain>
    </source>
</reference>
<dbReference type="Gene3D" id="2.160.20.20">
    <property type="match status" value="1"/>
</dbReference>
<dbReference type="Pfam" id="PF03212">
    <property type="entry name" value="Pertactin"/>
    <property type="match status" value="1"/>
</dbReference>
<evidence type="ECO:0000313" key="4">
    <source>
        <dbReference type="Proteomes" id="UP000008748"/>
    </source>
</evidence>
<comment type="caution">
    <text evidence="3">The sequence shown here is derived from an EMBL/GenBank/DDBJ whole genome shotgun (WGS) entry which is preliminary data.</text>
</comment>
<protein>
    <submittedName>
        <fullName evidence="3">Outer membrane autotransporter barrel domain-containing protein</fullName>
    </submittedName>
</protein>
<dbReference type="InterPro" id="IPR006315">
    <property type="entry name" value="OM_autotransptr_brl_dom"/>
</dbReference>
<dbReference type="PROSITE" id="PS51208">
    <property type="entry name" value="AUTOTRANSPORTER"/>
    <property type="match status" value="1"/>
</dbReference>
<dbReference type="Proteomes" id="UP000008748">
    <property type="component" value="Unassembled WGS sequence"/>
</dbReference>
<accession>J1J2Q9</accession>
<evidence type="ECO:0000313" key="3">
    <source>
        <dbReference type="EMBL" id="EJF78382.1"/>
    </source>
</evidence>
<organism evidence="3 4">
    <name type="scientific">Bartonella birtlesii LL-WM9</name>
    <dbReference type="NCBI Taxonomy" id="1094552"/>
    <lineage>
        <taxon>Bacteria</taxon>
        <taxon>Pseudomonadati</taxon>
        <taxon>Pseudomonadota</taxon>
        <taxon>Alphaproteobacteria</taxon>
        <taxon>Hyphomicrobiales</taxon>
        <taxon>Bartonellaceae</taxon>
        <taxon>Bartonella</taxon>
    </lineage>
</organism>
<gene>
    <name evidence="3" type="ORF">ME7_00373</name>
</gene>
<name>J1J2Q9_9HYPH</name>
<feature type="domain" description="Autotransporter" evidence="2">
    <location>
        <begin position="586"/>
        <end position="854"/>
    </location>
</feature>
<dbReference type="PATRIC" id="fig|1094552.3.peg.387"/>
<dbReference type="PANTHER" id="PTHR35037">
    <property type="entry name" value="C-TERMINAL REGION OF AIDA-LIKE PROTEIN"/>
    <property type="match status" value="1"/>
</dbReference>
<dbReference type="SUPFAM" id="SSF103515">
    <property type="entry name" value="Autotransporter"/>
    <property type="match status" value="1"/>
</dbReference>
<dbReference type="PANTHER" id="PTHR35037:SF7">
    <property type="entry name" value="AUTOTRANSPORTER"/>
    <property type="match status" value="1"/>
</dbReference>
<dbReference type="InterPro" id="IPR005546">
    <property type="entry name" value="Autotransporte_beta"/>
</dbReference>
<dbReference type="SMART" id="SM00869">
    <property type="entry name" value="Autotransporter"/>
    <property type="match status" value="1"/>
</dbReference>
<dbReference type="InterPro" id="IPR004899">
    <property type="entry name" value="Pertactin_central"/>
</dbReference>
<dbReference type="Gene3D" id="2.40.128.130">
    <property type="entry name" value="Autotransporter beta-domain"/>
    <property type="match status" value="1"/>
</dbReference>
<keyword evidence="4" id="KW-1185">Reference proteome</keyword>
<dbReference type="SUPFAM" id="SSF51126">
    <property type="entry name" value="Pectin lyase-like"/>
    <property type="match status" value="1"/>
</dbReference>
<dbReference type="NCBIfam" id="TIGR01414">
    <property type="entry name" value="autotrans_barl"/>
    <property type="match status" value="1"/>
</dbReference>
<proteinExistence type="predicted"/>
<dbReference type="InterPro" id="IPR036709">
    <property type="entry name" value="Autotransporte_beta_dom_sf"/>
</dbReference>
<dbReference type="HOGENOM" id="CLU_002318_5_0_5"/>
<dbReference type="InterPro" id="IPR012332">
    <property type="entry name" value="Autotransporter_pectin_lyase_C"/>
</dbReference>
<evidence type="ECO:0000259" key="2">
    <source>
        <dbReference type="PROSITE" id="PS51208"/>
    </source>
</evidence>
<evidence type="ECO:0000256" key="1">
    <source>
        <dbReference type="SAM" id="MobiDB-lite"/>
    </source>
</evidence>
<dbReference type="PROSITE" id="PS51257">
    <property type="entry name" value="PROKAR_LIPOPROTEIN"/>
    <property type="match status" value="1"/>
</dbReference>
<dbReference type="NCBIfam" id="NF040482">
    <property type="entry name" value="auto_BafA_Cterm"/>
    <property type="match status" value="1"/>
</dbReference>
<dbReference type="GO" id="GO:0019867">
    <property type="term" value="C:outer membrane"/>
    <property type="evidence" value="ECO:0007669"/>
    <property type="project" value="InterPro"/>
</dbReference>
<dbReference type="EMBL" id="AIMC01000001">
    <property type="protein sequence ID" value="EJF78382.1"/>
    <property type="molecule type" value="Genomic_DNA"/>
</dbReference>
<dbReference type="AlphaFoldDB" id="J1J2Q9"/>
<feature type="region of interest" description="Disordered" evidence="1">
    <location>
        <begin position="428"/>
        <end position="482"/>
    </location>
</feature>
<dbReference type="Pfam" id="PF03797">
    <property type="entry name" value="Autotransporter"/>
    <property type="match status" value="1"/>
</dbReference>
<dbReference type="InterPro" id="IPR011050">
    <property type="entry name" value="Pectin_lyase_fold/virulence"/>
</dbReference>
<sequence>MHDKCKWSFSVLIISSCLVQYANAIGNKNGELIRVENVGSGGTVSKGFALITNSVPSSNIKIGEGSVEVVDNGAVSVGATIEKGGIQIVTRGGTTINAEILGGKQFVHEENNLDLTGVEKLSSAYDATVNGGEGAVGQQNIYDAATAWKTKVGKDGEQNLYAGLRKEGGKSMYAEISGNGRQHVLALGESYDTTLSDYAVQVVYPGGFIDSLTVKDFAKSWLHIDAEDVVGAVRVNDKGELYLFAGDMTNHITKKRIPIEGRVDETIFLVGERNIKKKAEISIEDLGGEGGTVIFTSIPYDPRHITLYVEKLSGHLHFRFNISAKGDGGDYLLLDSSAGNHKISVSDSGTEITRPLLKDNSLATEIPLITDRGQEANFTLANSSGEEITTVDGGAYMYSLYKREKSSEFGGNYTVWYLGMSTGASERSTINFPRKPQKPKATTFSSPFSSRVSSRSSLRGSSGGRNGKPQPKPRPPRHLRGGQQVFIPSSLLSSPEHISVSADHHYHLAEHQQAVVSSDAQFLADHTILRPSDQRQSHLQSRKEMSVSHFLTTPSTDAILSLSVAPAMVFHNEIQTVRAGERRLDRSKHNKAFWTYGIKNKKNITADHINFKLEQTGIVLGINGLSEWMNGDVYIGGFGSYDQARIAHARGGMSSINTYGVGAYAAYFDHGGWYVDGILKYNHYQNTLRAVSTNGLAIEGNYNQWAVGMSFEAGHRFKLSQSNWLQPYAQFTWLKVKGQEIKLSNEMTGNISAFTSLRSEVGLSLGYEFGLGTVGSSLAYITASWLRENKNDNHTMINQHHQFTTDLSGNAGKLGIGLSSLVSKKLKLYAQAHYVKGRKTKQSLQGILGVQYTF</sequence>
<dbReference type="RefSeq" id="WP_006589304.1">
    <property type="nucleotide sequence ID" value="NZ_JH725076.1"/>
</dbReference>
<feature type="compositionally biased region" description="Low complexity" evidence="1">
    <location>
        <begin position="445"/>
        <end position="460"/>
    </location>
</feature>
<dbReference type="InterPro" id="IPR051551">
    <property type="entry name" value="Autotransporter_adhesion"/>
</dbReference>